<dbReference type="PANTHER" id="PTHR39335">
    <property type="entry name" value="BLL4220 PROTEIN"/>
    <property type="match status" value="1"/>
</dbReference>
<dbReference type="Pfam" id="PF03640">
    <property type="entry name" value="Lipoprotein_15"/>
    <property type="match status" value="2"/>
</dbReference>
<reference evidence="2 3" key="1">
    <citation type="submission" date="2018-04" db="EMBL/GenBank/DDBJ databases">
        <title>Adhaeribacter sp. HMF7616 genome sequencing and assembly.</title>
        <authorList>
            <person name="Kang H."/>
            <person name="Kang J."/>
            <person name="Cha I."/>
            <person name="Kim H."/>
            <person name="Joh K."/>
        </authorList>
    </citation>
    <scope>NUCLEOTIDE SEQUENCE [LARGE SCALE GENOMIC DNA]</scope>
    <source>
        <strain evidence="2 3">HMF7616</strain>
    </source>
</reference>
<proteinExistence type="predicted"/>
<dbReference type="OrthoDB" id="597632at2"/>
<protein>
    <recommendedName>
        <fullName evidence="4">Lipoprotein</fullName>
    </recommendedName>
</protein>
<dbReference type="Proteomes" id="UP000253919">
    <property type="component" value="Unassembled WGS sequence"/>
</dbReference>
<sequence>MKNLFRNNWRYLLLVFFLFLLSCDDDNDNTPNPPADTTQIKLQTSATLGSYLTDKDGRTLYYFSNDANGQNNCPGGCEALWPYFNVDNLKPDMLGQGLDAADFATITAANGKKQLTYKTWPLYYYAPMVNGTNTLEAPGQTTGEGVGGVWFVAKPDYTIMLVNAQLLGNDGKKYKSDYTEGEGKTIYFTDGKGLTLYGFKPDKANKNTFTKPDFSNNSVWPIYETDKVVVPSTLDKTFFSTTDVFGKKQLTYKGWPLYYFGPDANVRGNNKGVSVPAPGVWPVILKDVAPAPPQ</sequence>
<dbReference type="PROSITE" id="PS51257">
    <property type="entry name" value="PROKAR_LIPOPROTEIN"/>
    <property type="match status" value="1"/>
</dbReference>
<keyword evidence="1" id="KW-0732">Signal</keyword>
<keyword evidence="3" id="KW-1185">Reference proteome</keyword>
<evidence type="ECO:0000256" key="1">
    <source>
        <dbReference type="SAM" id="SignalP"/>
    </source>
</evidence>
<dbReference type="InterPro" id="IPR005297">
    <property type="entry name" value="Lipoprotein_repeat"/>
</dbReference>
<comment type="caution">
    <text evidence="2">The sequence shown here is derived from an EMBL/GenBank/DDBJ whole genome shotgun (WGS) entry which is preliminary data.</text>
</comment>
<gene>
    <name evidence="2" type="ORF">AHMF7616_02382</name>
</gene>
<dbReference type="PANTHER" id="PTHR39335:SF1">
    <property type="entry name" value="BLL4220 PROTEIN"/>
    <property type="match status" value="1"/>
</dbReference>
<feature type="chain" id="PRO_5016794308" description="Lipoprotein" evidence="1">
    <location>
        <begin position="28"/>
        <end position="294"/>
    </location>
</feature>
<dbReference type="GO" id="GO:0043448">
    <property type="term" value="P:alkane catabolic process"/>
    <property type="evidence" value="ECO:0007669"/>
    <property type="project" value="TreeGrafter"/>
</dbReference>
<name>A0A369QGD6_9BACT</name>
<organism evidence="2 3">
    <name type="scientific">Adhaeribacter pallidiroseus</name>
    <dbReference type="NCBI Taxonomy" id="2072847"/>
    <lineage>
        <taxon>Bacteria</taxon>
        <taxon>Pseudomonadati</taxon>
        <taxon>Bacteroidota</taxon>
        <taxon>Cytophagia</taxon>
        <taxon>Cytophagales</taxon>
        <taxon>Hymenobacteraceae</taxon>
        <taxon>Adhaeribacter</taxon>
    </lineage>
</organism>
<evidence type="ECO:0000313" key="3">
    <source>
        <dbReference type="Proteomes" id="UP000253919"/>
    </source>
</evidence>
<accession>A0A369QGD6</accession>
<dbReference type="EMBL" id="QASA01000001">
    <property type="protein sequence ID" value="RDC63774.1"/>
    <property type="molecule type" value="Genomic_DNA"/>
</dbReference>
<dbReference type="AlphaFoldDB" id="A0A369QGD6"/>
<evidence type="ECO:0008006" key="4">
    <source>
        <dbReference type="Google" id="ProtNLM"/>
    </source>
</evidence>
<evidence type="ECO:0000313" key="2">
    <source>
        <dbReference type="EMBL" id="RDC63774.1"/>
    </source>
</evidence>
<feature type="signal peptide" evidence="1">
    <location>
        <begin position="1"/>
        <end position="27"/>
    </location>
</feature>